<dbReference type="InterPro" id="IPR046700">
    <property type="entry name" value="DUF6570"/>
</dbReference>
<keyword evidence="4" id="KW-1185">Reference proteome</keyword>
<sequence length="524" mass="60864">MPKLKHKSAQQQQNLRRDAMRSLRNKKGDAQLLLDSIKEHSHLMNKNANLLRQKNYLSKVENRLLRNQRNQSSQNKRLSESQRREEHNERLKTAQLRRLSSQEKRALHLEKLKEAQRIRLSNPQKCVLHCKRLLEAKSGRLSSPNKRVICLKKLQEAKISVCLDRVKELCITKGSKRDNISVCLVRVKELYIAKGCKRDSKRLSIPSKRAVHLKRLQDGQKKRLLDPVSRRKHCQLLLNDQRRRLLDPAGHIIHISRVLSSKLQREEKDKKFRKKLFENFIKEKKEGPSHTCHSCNRLWFRTSVKWVNIGNLNVKALVEACGSVEGNQVCLCSNCNNYIKQKKLPKYSLARERLKFPNVPDAIKSLTDLEERFVWPRIPFMTIRAAISDQQYLVKGRAINVPTNVSTSVNVLPRNADDTLVLPVVFRRKKIDKTNVAFENVRPHVIKAAAECLRNSPLYQYFNIELSSQATMNNGIFKTSQCSVIDEAFAESFAHVDDDFTQAPATMKKWRRKKKRNLSTLLMV</sequence>
<dbReference type="Proteomes" id="UP000499080">
    <property type="component" value="Unassembled WGS sequence"/>
</dbReference>
<organism evidence="3 4">
    <name type="scientific">Araneus ventricosus</name>
    <name type="common">Orbweaver spider</name>
    <name type="synonym">Epeira ventricosa</name>
    <dbReference type="NCBI Taxonomy" id="182803"/>
    <lineage>
        <taxon>Eukaryota</taxon>
        <taxon>Metazoa</taxon>
        <taxon>Ecdysozoa</taxon>
        <taxon>Arthropoda</taxon>
        <taxon>Chelicerata</taxon>
        <taxon>Arachnida</taxon>
        <taxon>Araneae</taxon>
        <taxon>Araneomorphae</taxon>
        <taxon>Entelegynae</taxon>
        <taxon>Araneoidea</taxon>
        <taxon>Araneidae</taxon>
        <taxon>Araneus</taxon>
    </lineage>
</organism>
<dbReference type="AlphaFoldDB" id="A0A4Y2AXU5"/>
<feature type="compositionally biased region" description="Polar residues" evidence="1">
    <location>
        <begin position="65"/>
        <end position="76"/>
    </location>
</feature>
<name>A0A4Y2AXU5_ARAVE</name>
<gene>
    <name evidence="3" type="ORF">AVEN_93899_1</name>
</gene>
<evidence type="ECO:0000259" key="2">
    <source>
        <dbReference type="Pfam" id="PF20209"/>
    </source>
</evidence>
<protein>
    <recommendedName>
        <fullName evidence="2">DUF6570 domain-containing protein</fullName>
    </recommendedName>
</protein>
<dbReference type="EMBL" id="BGPR01000039">
    <property type="protein sequence ID" value="GBL84881.1"/>
    <property type="molecule type" value="Genomic_DNA"/>
</dbReference>
<feature type="region of interest" description="Disordered" evidence="1">
    <location>
        <begin position="65"/>
        <end position="98"/>
    </location>
</feature>
<feature type="domain" description="DUF6570" evidence="2">
    <location>
        <begin position="342"/>
        <end position="469"/>
    </location>
</feature>
<evidence type="ECO:0000313" key="3">
    <source>
        <dbReference type="EMBL" id="GBL84881.1"/>
    </source>
</evidence>
<comment type="caution">
    <text evidence="3">The sequence shown here is derived from an EMBL/GenBank/DDBJ whole genome shotgun (WGS) entry which is preliminary data.</text>
</comment>
<accession>A0A4Y2AXU5</accession>
<reference evidence="3 4" key="1">
    <citation type="journal article" date="2019" name="Sci. Rep.">
        <title>Orb-weaving spider Araneus ventricosus genome elucidates the spidroin gene catalogue.</title>
        <authorList>
            <person name="Kono N."/>
            <person name="Nakamura H."/>
            <person name="Ohtoshi R."/>
            <person name="Moran D.A.P."/>
            <person name="Shinohara A."/>
            <person name="Yoshida Y."/>
            <person name="Fujiwara M."/>
            <person name="Mori M."/>
            <person name="Tomita M."/>
            <person name="Arakawa K."/>
        </authorList>
    </citation>
    <scope>NUCLEOTIDE SEQUENCE [LARGE SCALE GENOMIC DNA]</scope>
</reference>
<evidence type="ECO:0000256" key="1">
    <source>
        <dbReference type="SAM" id="MobiDB-lite"/>
    </source>
</evidence>
<dbReference type="Pfam" id="PF20209">
    <property type="entry name" value="DUF6570"/>
    <property type="match status" value="1"/>
</dbReference>
<dbReference type="OrthoDB" id="6141723at2759"/>
<feature type="compositionally biased region" description="Basic and acidic residues" evidence="1">
    <location>
        <begin position="77"/>
        <end position="92"/>
    </location>
</feature>
<evidence type="ECO:0000313" key="4">
    <source>
        <dbReference type="Proteomes" id="UP000499080"/>
    </source>
</evidence>
<proteinExistence type="predicted"/>